<dbReference type="Proteomes" id="UP000730482">
    <property type="component" value="Unassembled WGS sequence"/>
</dbReference>
<feature type="non-terminal residue" evidence="7">
    <location>
        <position position="1"/>
    </location>
</feature>
<comment type="subcellular location">
    <subcellularLocation>
        <location evidence="1">Cell membrane</location>
        <topology evidence="1">Multi-pass membrane protein</topology>
    </subcellularLocation>
</comment>
<sequence>VLGGALVELGGWRLVFLVNPPIAVLTLLAARLLPNPSPARAGRALDRSGLVLATAGLGLLTFGLVEAGSRGWTSAVALVPMFAAVAAFGTLAAVERRVAAPVLPPSLVALPRVRASFVAAAESCFAFFGGMYLLDIWLQHADHLSPFAAGLAALPLTFPVCVMPFFTGRLVARCGARPVLLTGMAASVVAGVLLAVTAGHHVPLPLLIAAELALAATGTLAIPGAAAEMAVAAPADLAATGQGALNGVRQGGSALGVAVLGTLGSLASAGFVLIGTGLVAFLFIGTQRRSAEPTR</sequence>
<dbReference type="InterPro" id="IPR036259">
    <property type="entry name" value="MFS_trans_sf"/>
</dbReference>
<feature type="transmembrane region" description="Helical" evidence="5">
    <location>
        <begin position="12"/>
        <end position="33"/>
    </location>
</feature>
<feature type="transmembrane region" description="Helical" evidence="5">
    <location>
        <begin position="71"/>
        <end position="94"/>
    </location>
</feature>
<dbReference type="EMBL" id="JAAFYZ010000374">
    <property type="protein sequence ID" value="MBS2554444.1"/>
    <property type="molecule type" value="Genomic_DNA"/>
</dbReference>
<dbReference type="SUPFAM" id="SSF103473">
    <property type="entry name" value="MFS general substrate transporter"/>
    <property type="match status" value="1"/>
</dbReference>
<evidence type="ECO:0000256" key="5">
    <source>
        <dbReference type="SAM" id="Phobius"/>
    </source>
</evidence>
<keyword evidence="2 5" id="KW-0812">Transmembrane</keyword>
<dbReference type="PANTHER" id="PTHR42718">
    <property type="entry name" value="MAJOR FACILITATOR SUPERFAMILY MULTIDRUG TRANSPORTER MFSC"/>
    <property type="match status" value="1"/>
</dbReference>
<feature type="transmembrane region" description="Helical" evidence="5">
    <location>
        <begin position="45"/>
        <end position="65"/>
    </location>
</feature>
<comment type="caution">
    <text evidence="7">The sequence shown here is derived from an EMBL/GenBank/DDBJ whole genome shotgun (WGS) entry which is preliminary data.</text>
</comment>
<evidence type="ECO:0000256" key="4">
    <source>
        <dbReference type="ARBA" id="ARBA00023136"/>
    </source>
</evidence>
<keyword evidence="3 5" id="KW-1133">Transmembrane helix</keyword>
<dbReference type="Gene3D" id="1.20.1250.20">
    <property type="entry name" value="MFS general substrate transporter like domains"/>
    <property type="match status" value="1"/>
</dbReference>
<evidence type="ECO:0000313" key="7">
    <source>
        <dbReference type="EMBL" id="MBS2554444.1"/>
    </source>
</evidence>
<feature type="domain" description="Major facilitator superfamily (MFS) profile" evidence="6">
    <location>
        <begin position="1"/>
        <end position="288"/>
    </location>
</feature>
<protein>
    <submittedName>
        <fullName evidence="7">MFS transporter</fullName>
    </submittedName>
</protein>
<feature type="transmembrane region" description="Helical" evidence="5">
    <location>
        <begin position="179"/>
        <end position="198"/>
    </location>
</feature>
<organism evidence="7 8">
    <name type="scientific">Catenulispora pinistramenti</name>
    <dbReference type="NCBI Taxonomy" id="2705254"/>
    <lineage>
        <taxon>Bacteria</taxon>
        <taxon>Bacillati</taxon>
        <taxon>Actinomycetota</taxon>
        <taxon>Actinomycetes</taxon>
        <taxon>Catenulisporales</taxon>
        <taxon>Catenulisporaceae</taxon>
        <taxon>Catenulispora</taxon>
    </lineage>
</organism>
<reference evidence="7 8" key="1">
    <citation type="submission" date="2020-02" db="EMBL/GenBank/DDBJ databases">
        <title>Acidophilic actinobacteria isolated from forest soil.</title>
        <authorList>
            <person name="Golinska P."/>
        </authorList>
    </citation>
    <scope>NUCLEOTIDE SEQUENCE [LARGE SCALE GENOMIC DNA]</scope>
    <source>
        <strain evidence="7 8">NL8</strain>
    </source>
</reference>
<dbReference type="InterPro" id="IPR020846">
    <property type="entry name" value="MFS_dom"/>
</dbReference>
<evidence type="ECO:0000313" key="8">
    <source>
        <dbReference type="Proteomes" id="UP000730482"/>
    </source>
</evidence>
<gene>
    <name evidence="7" type="ORF">KGQ19_47080</name>
</gene>
<feature type="transmembrane region" description="Helical" evidence="5">
    <location>
        <begin position="255"/>
        <end position="285"/>
    </location>
</feature>
<feature type="transmembrane region" description="Helical" evidence="5">
    <location>
        <begin position="146"/>
        <end position="167"/>
    </location>
</feature>
<keyword evidence="4 5" id="KW-0472">Membrane</keyword>
<accession>A0ABS5L8J3</accession>
<evidence type="ECO:0000256" key="2">
    <source>
        <dbReference type="ARBA" id="ARBA00022692"/>
    </source>
</evidence>
<evidence type="ECO:0000256" key="3">
    <source>
        <dbReference type="ARBA" id="ARBA00022989"/>
    </source>
</evidence>
<dbReference type="PANTHER" id="PTHR42718:SF40">
    <property type="entry name" value="METHYLENOMYCIN A RESISTANCE PROTEIN"/>
    <property type="match status" value="1"/>
</dbReference>
<evidence type="ECO:0000256" key="1">
    <source>
        <dbReference type="ARBA" id="ARBA00004651"/>
    </source>
</evidence>
<keyword evidence="8" id="KW-1185">Reference proteome</keyword>
<feature type="transmembrane region" description="Helical" evidence="5">
    <location>
        <begin position="115"/>
        <end position="134"/>
    </location>
</feature>
<proteinExistence type="predicted"/>
<name>A0ABS5L8J3_9ACTN</name>
<dbReference type="PROSITE" id="PS50850">
    <property type="entry name" value="MFS"/>
    <property type="match status" value="1"/>
</dbReference>
<evidence type="ECO:0000259" key="6">
    <source>
        <dbReference type="PROSITE" id="PS50850"/>
    </source>
</evidence>